<keyword evidence="1" id="KW-0472">Membrane</keyword>
<keyword evidence="1" id="KW-1133">Transmembrane helix</keyword>
<evidence type="ECO:0000256" key="1">
    <source>
        <dbReference type="SAM" id="Phobius"/>
    </source>
</evidence>
<evidence type="ECO:0000313" key="2">
    <source>
        <dbReference type="EMBL" id="AYV86605.1"/>
    </source>
</evidence>
<accession>A0A3G5AHC0</accession>
<dbReference type="EMBL" id="MK072510">
    <property type="protein sequence ID" value="AYV86605.1"/>
    <property type="molecule type" value="Genomic_DNA"/>
</dbReference>
<feature type="transmembrane region" description="Helical" evidence="1">
    <location>
        <begin position="41"/>
        <end position="62"/>
    </location>
</feature>
<proteinExistence type="predicted"/>
<reference evidence="2" key="1">
    <citation type="submission" date="2018-10" db="EMBL/GenBank/DDBJ databases">
        <title>Hidden diversity of soil giant viruses.</title>
        <authorList>
            <person name="Schulz F."/>
            <person name="Alteio L."/>
            <person name="Goudeau D."/>
            <person name="Ryan E.M."/>
            <person name="Malmstrom R.R."/>
            <person name="Blanchard J."/>
            <person name="Woyke T."/>
        </authorList>
    </citation>
    <scope>NUCLEOTIDE SEQUENCE</scope>
    <source>
        <strain evidence="2">SYV1</strain>
    </source>
</reference>
<keyword evidence="1" id="KW-0812">Transmembrane</keyword>
<protein>
    <submittedName>
        <fullName evidence="2">Uncharacterized protein</fullName>
    </submittedName>
</protein>
<organism evidence="2">
    <name type="scientific">Sylvanvirus sp</name>
    <dbReference type="NCBI Taxonomy" id="2487774"/>
    <lineage>
        <taxon>Viruses</taxon>
    </lineage>
</organism>
<sequence length="99" mass="11236">MSTRPAPYMAPGSTPMMVQESTTSSNAAQTLALVEQTAWKWLWLIAGIVLMIVFVAFLLWLLRKSVATIKNEKGHHHHTKDIYVHRETPYSARIVSDEE</sequence>
<name>A0A3G5AHC0_9VIRU</name>
<gene>
    <name evidence="2" type="ORF">Sylvanvirus4_19</name>
</gene>